<feature type="chain" id="PRO_5045966856" evidence="3">
    <location>
        <begin position="24"/>
        <end position="179"/>
    </location>
</feature>
<evidence type="ECO:0000256" key="2">
    <source>
        <dbReference type="SAM" id="MobiDB-lite"/>
    </source>
</evidence>
<dbReference type="InterPro" id="IPR001424">
    <property type="entry name" value="SOD_Cu_Zn_dom"/>
</dbReference>
<dbReference type="Gene3D" id="2.60.40.200">
    <property type="entry name" value="Superoxide dismutase, copper/zinc binding domain"/>
    <property type="match status" value="1"/>
</dbReference>
<dbReference type="RefSeq" id="WP_382422351.1">
    <property type="nucleotide sequence ID" value="NZ_JBHSCW010000004.1"/>
</dbReference>
<sequence length="179" mass="18591">MQGTRLLGLLAVAICLATLPAQAGSAESVSTEVHRISTEGREASVGEVTFTDTKHGLLVDPDLENLQPAGPHAAHVHEQGDCGPGEGGDMAGAAAGGHYDPQGTGRHEGPYGEGHLGDLPNLIVEKDGAASIPVLAPRLQVSDIRGRSLMIHAKPDRYTSHGMHTHGKGGLRMYCGVIE</sequence>
<evidence type="ECO:0000313" key="6">
    <source>
        <dbReference type="Proteomes" id="UP001595799"/>
    </source>
</evidence>
<comment type="similarity">
    <text evidence="1">Belongs to the Cu-Zn superoxide dismutase family.</text>
</comment>
<dbReference type="InterPro" id="IPR018152">
    <property type="entry name" value="SOD_Cu/Zn_BS"/>
</dbReference>
<dbReference type="InterPro" id="IPR036423">
    <property type="entry name" value="SOD-like_Cu/Zn_dom_sf"/>
</dbReference>
<dbReference type="PROSITE" id="PS00087">
    <property type="entry name" value="SOD_CU_ZN_1"/>
    <property type="match status" value="1"/>
</dbReference>
<evidence type="ECO:0000313" key="5">
    <source>
        <dbReference type="EMBL" id="MFC4352007.1"/>
    </source>
</evidence>
<organism evidence="5 6">
    <name type="scientific">Fodinicurvata halophila</name>
    <dbReference type="NCBI Taxonomy" id="1419723"/>
    <lineage>
        <taxon>Bacteria</taxon>
        <taxon>Pseudomonadati</taxon>
        <taxon>Pseudomonadota</taxon>
        <taxon>Alphaproteobacteria</taxon>
        <taxon>Rhodospirillales</taxon>
        <taxon>Rhodovibrionaceae</taxon>
        <taxon>Fodinicurvata</taxon>
    </lineage>
</organism>
<accession>A0ABV8UL88</accession>
<keyword evidence="3" id="KW-0732">Signal</keyword>
<feature type="region of interest" description="Disordered" evidence="2">
    <location>
        <begin position="84"/>
        <end position="118"/>
    </location>
</feature>
<evidence type="ECO:0000259" key="4">
    <source>
        <dbReference type="Pfam" id="PF00080"/>
    </source>
</evidence>
<dbReference type="SUPFAM" id="SSF49329">
    <property type="entry name" value="Cu,Zn superoxide dismutase-like"/>
    <property type="match status" value="1"/>
</dbReference>
<keyword evidence="6" id="KW-1185">Reference proteome</keyword>
<dbReference type="Proteomes" id="UP001595799">
    <property type="component" value="Unassembled WGS sequence"/>
</dbReference>
<dbReference type="PANTHER" id="PTHR10003">
    <property type="entry name" value="SUPEROXIDE DISMUTASE CU-ZN -RELATED"/>
    <property type="match status" value="1"/>
</dbReference>
<feature type="signal peptide" evidence="3">
    <location>
        <begin position="1"/>
        <end position="23"/>
    </location>
</feature>
<comment type="caution">
    <text evidence="5">The sequence shown here is derived from an EMBL/GenBank/DDBJ whole genome shotgun (WGS) entry which is preliminary data.</text>
</comment>
<dbReference type="InterPro" id="IPR024134">
    <property type="entry name" value="SOD_Cu/Zn_/chaperone"/>
</dbReference>
<reference evidence="6" key="1">
    <citation type="journal article" date="2019" name="Int. J. Syst. Evol. Microbiol.">
        <title>The Global Catalogue of Microorganisms (GCM) 10K type strain sequencing project: providing services to taxonomists for standard genome sequencing and annotation.</title>
        <authorList>
            <consortium name="The Broad Institute Genomics Platform"/>
            <consortium name="The Broad Institute Genome Sequencing Center for Infectious Disease"/>
            <person name="Wu L."/>
            <person name="Ma J."/>
        </authorList>
    </citation>
    <scope>NUCLEOTIDE SEQUENCE [LARGE SCALE GENOMIC DNA]</scope>
    <source>
        <strain evidence="6">CECT 8472</strain>
    </source>
</reference>
<proteinExistence type="inferred from homology"/>
<name>A0ABV8UL88_9PROT</name>
<dbReference type="EMBL" id="JBHSCW010000004">
    <property type="protein sequence ID" value="MFC4352007.1"/>
    <property type="molecule type" value="Genomic_DNA"/>
</dbReference>
<evidence type="ECO:0000256" key="1">
    <source>
        <dbReference type="ARBA" id="ARBA00010457"/>
    </source>
</evidence>
<protein>
    <submittedName>
        <fullName evidence="5">Superoxide dismutase family protein</fullName>
    </submittedName>
</protein>
<feature type="domain" description="Superoxide dismutase copper/zinc binding" evidence="4">
    <location>
        <begin position="46"/>
        <end position="178"/>
    </location>
</feature>
<dbReference type="Pfam" id="PF00080">
    <property type="entry name" value="Sod_Cu"/>
    <property type="match status" value="1"/>
</dbReference>
<gene>
    <name evidence="5" type="ORF">ACFOW6_10675</name>
</gene>
<evidence type="ECO:0000256" key="3">
    <source>
        <dbReference type="SAM" id="SignalP"/>
    </source>
</evidence>